<dbReference type="OrthoDB" id="2290219at2759"/>
<gene>
    <name evidence="2" type="ORF">Pfra01_001732700</name>
</gene>
<dbReference type="InterPro" id="IPR001969">
    <property type="entry name" value="Aspartic_peptidase_AS"/>
</dbReference>
<dbReference type="EMBL" id="BSXT01002022">
    <property type="protein sequence ID" value="GMF46734.1"/>
    <property type="molecule type" value="Genomic_DNA"/>
</dbReference>
<evidence type="ECO:0000256" key="1">
    <source>
        <dbReference type="SAM" id="MobiDB-lite"/>
    </source>
</evidence>
<keyword evidence="3" id="KW-1185">Reference proteome</keyword>
<proteinExistence type="predicted"/>
<dbReference type="GO" id="GO:0004190">
    <property type="term" value="F:aspartic-type endopeptidase activity"/>
    <property type="evidence" value="ECO:0007669"/>
    <property type="project" value="InterPro"/>
</dbReference>
<evidence type="ECO:0000313" key="2">
    <source>
        <dbReference type="EMBL" id="GMF46734.1"/>
    </source>
</evidence>
<protein>
    <submittedName>
        <fullName evidence="2">Unnamed protein product</fullName>
    </submittedName>
</protein>
<dbReference type="CDD" id="cd00303">
    <property type="entry name" value="retropepsin_like"/>
    <property type="match status" value="1"/>
</dbReference>
<feature type="region of interest" description="Disordered" evidence="1">
    <location>
        <begin position="142"/>
        <end position="165"/>
    </location>
</feature>
<organism evidence="2 3">
    <name type="scientific">Phytophthora fragariaefolia</name>
    <dbReference type="NCBI Taxonomy" id="1490495"/>
    <lineage>
        <taxon>Eukaryota</taxon>
        <taxon>Sar</taxon>
        <taxon>Stramenopiles</taxon>
        <taxon>Oomycota</taxon>
        <taxon>Peronosporomycetes</taxon>
        <taxon>Peronosporales</taxon>
        <taxon>Peronosporaceae</taxon>
        <taxon>Phytophthora</taxon>
    </lineage>
</organism>
<dbReference type="Pfam" id="PF08284">
    <property type="entry name" value="RVP_2"/>
    <property type="match status" value="1"/>
</dbReference>
<dbReference type="PROSITE" id="PS00141">
    <property type="entry name" value="ASP_PROTEASE"/>
    <property type="match status" value="1"/>
</dbReference>
<dbReference type="InterPro" id="IPR021109">
    <property type="entry name" value="Peptidase_aspartic_dom_sf"/>
</dbReference>
<evidence type="ECO:0000313" key="3">
    <source>
        <dbReference type="Proteomes" id="UP001165121"/>
    </source>
</evidence>
<comment type="caution">
    <text evidence="2">The sequence shown here is derived from an EMBL/GenBank/DDBJ whole genome shotgun (WGS) entry which is preliminary data.</text>
</comment>
<sequence>MGTHVRNVGGDVIPDIGTAEAATLAKLRTLIAGMAVDPLAEAVTVTVVIEGLRTGVALTEVFRTHPTSLEEAMNVALNAKLNFKSSGLRWNVSCANPSSCPMPIYRSYAEDEEAEFLLRSSPCFGPELRIVSRKREVPVGAGQPTAEALSSVKPPGGGGQPSLAPKRAVLSNTKRVCELGLLVVQATVKGFEKPWTILIDSGASSNYARRSTMEGSQLYADALRPRDRDIVTVRLATDTRVTVPKVPVGLGVKLLDCYSVERCLALDLDARYDLILGMAWLERHEPGIDWTS</sequence>
<dbReference type="GO" id="GO:0006508">
    <property type="term" value="P:proteolysis"/>
    <property type="evidence" value="ECO:0007669"/>
    <property type="project" value="InterPro"/>
</dbReference>
<name>A0A9W7CWU8_9STRA</name>
<dbReference type="AlphaFoldDB" id="A0A9W7CWU8"/>
<reference evidence="2" key="1">
    <citation type="submission" date="2023-04" db="EMBL/GenBank/DDBJ databases">
        <title>Phytophthora fragariaefolia NBRC 109709.</title>
        <authorList>
            <person name="Ichikawa N."/>
            <person name="Sato H."/>
            <person name="Tonouchi N."/>
        </authorList>
    </citation>
    <scope>NUCLEOTIDE SEQUENCE</scope>
    <source>
        <strain evidence="2">NBRC 109709</strain>
    </source>
</reference>
<dbReference type="Gene3D" id="2.40.70.10">
    <property type="entry name" value="Acid Proteases"/>
    <property type="match status" value="1"/>
</dbReference>
<dbReference type="Proteomes" id="UP001165121">
    <property type="component" value="Unassembled WGS sequence"/>
</dbReference>
<accession>A0A9W7CWU8</accession>